<dbReference type="EMBL" id="PYHP01000005">
    <property type="protein sequence ID" value="PUA40851.1"/>
    <property type="molecule type" value="Genomic_DNA"/>
</dbReference>
<keyword evidence="1" id="KW-0805">Transcription regulation</keyword>
<dbReference type="PANTHER" id="PTHR42756:SF1">
    <property type="entry name" value="TRANSCRIPTIONAL REPRESSOR OF EMRAB OPERON"/>
    <property type="match status" value="1"/>
</dbReference>
<reference evidence="6 8" key="3">
    <citation type="submission" date="2018-03" db="EMBL/GenBank/DDBJ databases">
        <title>Genome sequence of Paenibacillus elgii strain AC13 an antimicrobial compound producing bacteria.</title>
        <authorList>
            <person name="Kurokawa A.S."/>
            <person name="Araujo J.F."/>
            <person name="Costa R.A."/>
            <person name="Ortega D.B."/>
            <person name="Pires A.S."/>
            <person name="Pappas G.J.Jr."/>
            <person name="Franco O.L."/>
            <person name="Barreto C."/>
            <person name="Magalhaes B.S."/>
            <person name="Kruger R.H."/>
        </authorList>
    </citation>
    <scope>NUCLEOTIDE SEQUENCE [LARGE SCALE GENOMIC DNA]</scope>
    <source>
        <strain evidence="6 8">AC13</strain>
    </source>
</reference>
<dbReference type="CDD" id="cd00090">
    <property type="entry name" value="HTH_ARSR"/>
    <property type="match status" value="1"/>
</dbReference>
<dbReference type="InterPro" id="IPR000835">
    <property type="entry name" value="HTH_MarR-typ"/>
</dbReference>
<dbReference type="EMBL" id="LQRA01000047">
    <property type="protein sequence ID" value="KZE80668.1"/>
    <property type="molecule type" value="Genomic_DNA"/>
</dbReference>
<dbReference type="Pfam" id="PF12802">
    <property type="entry name" value="MarR_2"/>
    <property type="match status" value="1"/>
</dbReference>
<evidence type="ECO:0000256" key="2">
    <source>
        <dbReference type="ARBA" id="ARBA00023125"/>
    </source>
</evidence>
<dbReference type="InterPro" id="IPR011991">
    <property type="entry name" value="ArsR-like_HTH"/>
</dbReference>
<evidence type="ECO:0000313" key="8">
    <source>
        <dbReference type="Proteomes" id="UP000244184"/>
    </source>
</evidence>
<evidence type="ECO:0000313" key="5">
    <source>
        <dbReference type="EMBL" id="KZE80668.1"/>
    </source>
</evidence>
<dbReference type="RefSeq" id="WP_010491663.1">
    <property type="nucleotide sequence ID" value="NZ_CP121215.1"/>
</dbReference>
<dbReference type="GO" id="GO:0003700">
    <property type="term" value="F:DNA-binding transcription factor activity"/>
    <property type="evidence" value="ECO:0007669"/>
    <property type="project" value="InterPro"/>
</dbReference>
<keyword evidence="2" id="KW-0238">DNA-binding</keyword>
<dbReference type="GO" id="GO:0003677">
    <property type="term" value="F:DNA binding"/>
    <property type="evidence" value="ECO:0007669"/>
    <property type="project" value="UniProtKB-KW"/>
</dbReference>
<name>A0A163YZC5_9BACL</name>
<feature type="domain" description="HTH marR-type" evidence="4">
    <location>
        <begin position="1"/>
        <end position="137"/>
    </location>
</feature>
<evidence type="ECO:0000256" key="1">
    <source>
        <dbReference type="ARBA" id="ARBA00023015"/>
    </source>
</evidence>
<protein>
    <submittedName>
        <fullName evidence="6">Transcriptional regulator</fullName>
    </submittedName>
</protein>
<proteinExistence type="predicted"/>
<dbReference type="eggNOG" id="COG1846">
    <property type="taxonomic scope" value="Bacteria"/>
</dbReference>
<sequence length="140" mass="16030">MRNLEQKLTELEGLIAVAVRHARRWSPPDADLSKQQIQLLHALCGKQRVTVTELAEELQLSASATTIALNRLEQAGFVKRSRDETDRRVVWLEPSAEAVNHMKEFRLFKQKLLMQMFGGLTEEETEQFIALVRKMISTLA</sequence>
<evidence type="ECO:0000256" key="3">
    <source>
        <dbReference type="ARBA" id="ARBA00023163"/>
    </source>
</evidence>
<comment type="caution">
    <text evidence="5">The sequence shown here is derived from an EMBL/GenBank/DDBJ whole genome shotgun (WGS) entry which is preliminary data.</text>
</comment>
<reference evidence="5" key="2">
    <citation type="submission" date="2016-01" db="EMBL/GenBank/DDBJ databases">
        <authorList>
            <person name="McClelland M."/>
            <person name="Jain A."/>
            <person name="Saraogi P."/>
            <person name="Mendelson R."/>
            <person name="Westerman R."/>
            <person name="SanMiguel P."/>
            <person name="Csonka L."/>
        </authorList>
    </citation>
    <scope>NUCLEOTIDE SEQUENCE</scope>
    <source>
        <strain evidence="5">M63</strain>
    </source>
</reference>
<dbReference type="PROSITE" id="PS50995">
    <property type="entry name" value="HTH_MARR_2"/>
    <property type="match status" value="1"/>
</dbReference>
<dbReference type="Gene3D" id="1.10.10.10">
    <property type="entry name" value="Winged helix-like DNA-binding domain superfamily/Winged helix DNA-binding domain"/>
    <property type="match status" value="1"/>
</dbReference>
<keyword evidence="7" id="KW-1185">Reference proteome</keyword>
<gene>
    <name evidence="5" type="ORF">AV654_12070</name>
    <name evidence="6" type="ORF">C8Z91_01370</name>
</gene>
<dbReference type="STRING" id="1007103.GCA_000213315_07136"/>
<evidence type="ECO:0000313" key="7">
    <source>
        <dbReference type="Proteomes" id="UP000076563"/>
    </source>
</evidence>
<dbReference type="InterPro" id="IPR036388">
    <property type="entry name" value="WH-like_DNA-bd_sf"/>
</dbReference>
<evidence type="ECO:0000259" key="4">
    <source>
        <dbReference type="PROSITE" id="PS50995"/>
    </source>
</evidence>
<evidence type="ECO:0000313" key="6">
    <source>
        <dbReference type="EMBL" id="PUA40851.1"/>
    </source>
</evidence>
<reference evidence="7" key="1">
    <citation type="submission" date="2016-01" db="EMBL/GenBank/DDBJ databases">
        <title>Draft genome of Chromobacterium sp. F49.</title>
        <authorList>
            <person name="Hong K.W."/>
        </authorList>
    </citation>
    <scope>NUCLEOTIDE SEQUENCE [LARGE SCALE GENOMIC DNA]</scope>
    <source>
        <strain evidence="7">M63</strain>
    </source>
</reference>
<dbReference type="Proteomes" id="UP000076563">
    <property type="component" value="Unassembled WGS sequence"/>
</dbReference>
<dbReference type="AlphaFoldDB" id="A0A163YZC5"/>
<dbReference type="PANTHER" id="PTHR42756">
    <property type="entry name" value="TRANSCRIPTIONAL REGULATOR, MARR"/>
    <property type="match status" value="1"/>
</dbReference>
<dbReference type="SMART" id="SM00347">
    <property type="entry name" value="HTH_MARR"/>
    <property type="match status" value="1"/>
</dbReference>
<dbReference type="SUPFAM" id="SSF46785">
    <property type="entry name" value="Winged helix' DNA-binding domain"/>
    <property type="match status" value="1"/>
</dbReference>
<dbReference type="Proteomes" id="UP000244184">
    <property type="component" value="Unassembled WGS sequence"/>
</dbReference>
<organism evidence="5 7">
    <name type="scientific">Paenibacillus elgii</name>
    <dbReference type="NCBI Taxonomy" id="189691"/>
    <lineage>
        <taxon>Bacteria</taxon>
        <taxon>Bacillati</taxon>
        <taxon>Bacillota</taxon>
        <taxon>Bacilli</taxon>
        <taxon>Bacillales</taxon>
        <taxon>Paenibacillaceae</taxon>
        <taxon>Paenibacillus</taxon>
    </lineage>
</organism>
<dbReference type="InterPro" id="IPR036390">
    <property type="entry name" value="WH_DNA-bd_sf"/>
</dbReference>
<keyword evidence="3" id="KW-0804">Transcription</keyword>
<dbReference type="PRINTS" id="PR00598">
    <property type="entry name" value="HTHMARR"/>
</dbReference>
<accession>A0A163YZC5</accession>